<evidence type="ECO:0000313" key="2">
    <source>
        <dbReference type="Proteomes" id="UP001228376"/>
    </source>
</evidence>
<dbReference type="EMBL" id="JAROCA020000001">
    <property type="protein sequence ID" value="MDY0406303.1"/>
    <property type="molecule type" value="Genomic_DNA"/>
</dbReference>
<keyword evidence="2" id="KW-1185">Reference proteome</keyword>
<gene>
    <name evidence="1" type="ORF">P5G51_013690</name>
</gene>
<comment type="caution">
    <text evidence="1">The sequence shown here is derived from an EMBL/GenBank/DDBJ whole genome shotgun (WGS) entry which is preliminary data.</text>
</comment>
<accession>A0ABU5CIY0</accession>
<proteinExistence type="predicted"/>
<name>A0ABU5CIY0_9BACI</name>
<sequence>MRLQKLLTALNKGSDLENIGTNFGIKGALRAYFDTSIVESYEEPLVKELDKLETMINKYN</sequence>
<organism evidence="1 2">
    <name type="scientific">Tigheibacillus jepli</name>
    <dbReference type="NCBI Taxonomy" id="3035914"/>
    <lineage>
        <taxon>Bacteria</taxon>
        <taxon>Bacillati</taxon>
        <taxon>Bacillota</taxon>
        <taxon>Bacilli</taxon>
        <taxon>Bacillales</taxon>
        <taxon>Bacillaceae</taxon>
        <taxon>Tigheibacillus</taxon>
    </lineage>
</organism>
<dbReference type="Proteomes" id="UP001228376">
    <property type="component" value="Unassembled WGS sequence"/>
</dbReference>
<evidence type="ECO:0000313" key="1">
    <source>
        <dbReference type="EMBL" id="MDY0406303.1"/>
    </source>
</evidence>
<reference evidence="1 2" key="1">
    <citation type="submission" date="2023-10" db="EMBL/GenBank/DDBJ databases">
        <title>179-bfca-hs.</title>
        <authorList>
            <person name="Miliotis G."/>
            <person name="Sengupta P."/>
            <person name="Hameed A."/>
            <person name="Chuvochina M."/>
            <person name="Mcdonagh F."/>
            <person name="Simpson A.C."/>
            <person name="Singh N.K."/>
            <person name="Rekha P.D."/>
            <person name="Raman K."/>
            <person name="Hugenholtz P."/>
            <person name="Venkateswaran K."/>
        </authorList>
    </citation>
    <scope>NUCLEOTIDE SEQUENCE [LARGE SCALE GENOMIC DNA]</scope>
    <source>
        <strain evidence="1 2">179-BFC-A-HS</strain>
    </source>
</reference>
<dbReference type="RefSeq" id="WP_320384766.1">
    <property type="nucleotide sequence ID" value="NZ_JAROCA020000001.1"/>
</dbReference>
<protein>
    <submittedName>
        <fullName evidence="1">Uncharacterized protein</fullName>
    </submittedName>
</protein>